<dbReference type="InterPro" id="IPR023512">
    <property type="entry name" value="Deaminase_MtaD/DadD"/>
</dbReference>
<dbReference type="InterPro" id="IPR006680">
    <property type="entry name" value="Amidohydro-rel"/>
</dbReference>
<evidence type="ECO:0000313" key="7">
    <source>
        <dbReference type="EMBL" id="PWV59480.1"/>
    </source>
</evidence>
<comment type="cofactor">
    <cofactor evidence="5">
        <name>Zn(2+)</name>
        <dbReference type="ChEBI" id="CHEBI:29105"/>
    </cofactor>
    <text evidence="5">Binds 1 zinc ion per subunit.</text>
</comment>
<feature type="binding site" evidence="5">
    <location>
        <position position="218"/>
    </location>
    <ligand>
        <name>Zn(2+)</name>
        <dbReference type="ChEBI" id="CHEBI:29105"/>
    </ligand>
</feature>
<dbReference type="EC" id="3.5.4.28" evidence="5"/>
<keyword evidence="8" id="KW-1185">Reference proteome</keyword>
<accession>A0A317MSE8</accession>
<feature type="binding site" evidence="5">
    <location>
        <position position="71"/>
    </location>
    <ligand>
        <name>Zn(2+)</name>
        <dbReference type="ChEBI" id="CHEBI:29105"/>
    </ligand>
</feature>
<comment type="similarity">
    <text evidence="5">Belongs to the metallo-dependent hydrolases superfamily. MTA/SAH deaminase family.</text>
</comment>
<feature type="binding site" evidence="5">
    <location>
        <position position="69"/>
    </location>
    <ligand>
        <name>Zn(2+)</name>
        <dbReference type="ChEBI" id="CHEBI:29105"/>
    </ligand>
</feature>
<dbReference type="RefSeq" id="WP_110019538.1">
    <property type="nucleotide sequence ID" value="NZ_QGTJ01000010.1"/>
</dbReference>
<dbReference type="Gene3D" id="3.20.20.140">
    <property type="entry name" value="Metal-dependent hydrolases"/>
    <property type="match status" value="1"/>
</dbReference>
<dbReference type="SUPFAM" id="SSF51556">
    <property type="entry name" value="Metallo-dependent hydrolases"/>
    <property type="match status" value="1"/>
</dbReference>
<comment type="similarity">
    <text evidence="1">Belongs to the metallo-dependent hydrolases superfamily. ATZ/TRZ family.</text>
</comment>
<dbReference type="Gene3D" id="2.30.40.10">
    <property type="entry name" value="Urease, subunit C, domain 1"/>
    <property type="match status" value="1"/>
</dbReference>
<dbReference type="NCBIfam" id="NF006549">
    <property type="entry name" value="PRK09045.1"/>
    <property type="match status" value="1"/>
</dbReference>
<organism evidence="7 8">
    <name type="scientific">Plasticicumulans acidivorans</name>
    <dbReference type="NCBI Taxonomy" id="886464"/>
    <lineage>
        <taxon>Bacteria</taxon>
        <taxon>Pseudomonadati</taxon>
        <taxon>Pseudomonadota</taxon>
        <taxon>Gammaproteobacteria</taxon>
        <taxon>Candidatus Competibacteraceae</taxon>
        <taxon>Plasticicumulans</taxon>
    </lineage>
</organism>
<dbReference type="SUPFAM" id="SSF51338">
    <property type="entry name" value="Composite domain of metallo-dependent hydrolases"/>
    <property type="match status" value="1"/>
</dbReference>
<dbReference type="EMBL" id="QGTJ01000010">
    <property type="protein sequence ID" value="PWV59480.1"/>
    <property type="molecule type" value="Genomic_DNA"/>
</dbReference>
<dbReference type="InterPro" id="IPR032466">
    <property type="entry name" value="Metal_Hydrolase"/>
</dbReference>
<feature type="binding site" evidence="5">
    <location>
        <position position="306"/>
    </location>
    <ligand>
        <name>Zn(2+)</name>
        <dbReference type="ChEBI" id="CHEBI:29105"/>
    </ligand>
</feature>
<dbReference type="InterPro" id="IPR011059">
    <property type="entry name" value="Metal-dep_hydrolase_composite"/>
</dbReference>
<dbReference type="Proteomes" id="UP000246569">
    <property type="component" value="Unassembled WGS sequence"/>
</dbReference>
<dbReference type="OrthoDB" id="9807210at2"/>
<reference evidence="7 8" key="1">
    <citation type="submission" date="2018-05" db="EMBL/GenBank/DDBJ databases">
        <title>Genomic Encyclopedia of Type Strains, Phase IV (KMG-IV): sequencing the most valuable type-strain genomes for metagenomic binning, comparative biology and taxonomic classification.</title>
        <authorList>
            <person name="Goeker M."/>
        </authorList>
    </citation>
    <scope>NUCLEOTIDE SEQUENCE [LARGE SCALE GENOMIC DNA]</scope>
    <source>
        <strain evidence="7 8">DSM 23606</strain>
    </source>
</reference>
<comment type="function">
    <text evidence="5">Catalyzes the deamination of 5-methylthioadenosine and S-adenosyl-L-homocysteine into 5-methylthioinosine and S-inosyl-L-homocysteine, respectively. Is also able to deaminate adenosine.</text>
</comment>
<comment type="catalytic activity">
    <reaction evidence="5">
        <text>S-adenosyl-L-homocysteine + H2O + H(+) = S-inosyl-L-homocysteine + NH4(+)</text>
        <dbReference type="Rhea" id="RHEA:20716"/>
        <dbReference type="ChEBI" id="CHEBI:15377"/>
        <dbReference type="ChEBI" id="CHEBI:15378"/>
        <dbReference type="ChEBI" id="CHEBI:28938"/>
        <dbReference type="ChEBI" id="CHEBI:57856"/>
        <dbReference type="ChEBI" id="CHEBI:57985"/>
        <dbReference type="EC" id="3.5.4.28"/>
    </reaction>
</comment>
<keyword evidence="4 5" id="KW-0862">Zinc</keyword>
<evidence type="ECO:0000256" key="4">
    <source>
        <dbReference type="ARBA" id="ARBA00022833"/>
    </source>
</evidence>
<dbReference type="GO" id="GO:0090614">
    <property type="term" value="F:5'-methylthioadenosine deaminase activity"/>
    <property type="evidence" value="ECO:0007669"/>
    <property type="project" value="UniProtKB-UniRule"/>
</dbReference>
<dbReference type="InterPro" id="IPR050287">
    <property type="entry name" value="MTA/SAH_deaminase"/>
</dbReference>
<comment type="caution">
    <text evidence="7">The sequence shown here is derived from an EMBL/GenBank/DDBJ whole genome shotgun (WGS) entry which is preliminary data.</text>
</comment>
<evidence type="ECO:0000256" key="3">
    <source>
        <dbReference type="ARBA" id="ARBA00022801"/>
    </source>
</evidence>
<proteinExistence type="inferred from homology"/>
<dbReference type="FunFam" id="3.20.20.140:FF:000014">
    <property type="entry name" value="5-methylthioadenosine/S-adenosylhomocysteine deaminase"/>
    <property type="match status" value="1"/>
</dbReference>
<dbReference type="HAMAP" id="MF_01281">
    <property type="entry name" value="MTA_SAH_deamin"/>
    <property type="match status" value="1"/>
</dbReference>
<evidence type="ECO:0000313" key="8">
    <source>
        <dbReference type="Proteomes" id="UP000246569"/>
    </source>
</evidence>
<sequence>MQTIDTLIFPRWIVPVEPEGTVLEGIALAIDQGRILDLLPADVAPLRYAARQSLQLPTHCLLPGLVNAHTHLAMNLLRGFADDLPLMRWLQEHIWPTEARWVSESFVHDGTQLAAAELIRGGVTCVNDMYFFPDVSARALAAAGLRASIGMIVIEFPSAWATDAEDYLAKGLVLRESLRHDPLLSFCFAPHAPYTVSAATLTRIRALADELDAPIHMHVHETAGEITQFEQAHGCRPLQQLDRLGLLSPALMAVHMTQLDDAEIARLADTGVSVVHCPESNLKLASGFCPTARLDAAGVNVALGTDGAASNNDLDMFSEMRSAALLAKAVANDASAVPAHQALRMATLNGARAIGLGAQTGSLVPGKWADVIAVDLGDLESQPLFNPISQIVYASGRHQVSDVWVGGRQLLRHRELTTLDREMLLARAEHWRTQIATAH</sequence>
<dbReference type="PANTHER" id="PTHR43794">
    <property type="entry name" value="AMINOHYDROLASE SSNA-RELATED"/>
    <property type="match status" value="1"/>
</dbReference>
<evidence type="ECO:0000256" key="2">
    <source>
        <dbReference type="ARBA" id="ARBA00022723"/>
    </source>
</evidence>
<dbReference type="GO" id="GO:0050270">
    <property type="term" value="F:S-adenosylhomocysteine deaminase activity"/>
    <property type="evidence" value="ECO:0007669"/>
    <property type="project" value="UniProtKB-UniRule"/>
</dbReference>
<dbReference type="GO" id="GO:0046872">
    <property type="term" value="F:metal ion binding"/>
    <property type="evidence" value="ECO:0007669"/>
    <property type="project" value="UniProtKB-KW"/>
</dbReference>
<name>A0A317MSE8_9GAMM</name>
<gene>
    <name evidence="5" type="primary">mtaD</name>
    <name evidence="7" type="ORF">C7443_11025</name>
</gene>
<comment type="caution">
    <text evidence="5">Lacks conserved residue(s) required for the propagation of feature annotation.</text>
</comment>
<evidence type="ECO:0000256" key="5">
    <source>
        <dbReference type="HAMAP-Rule" id="MF_01281"/>
    </source>
</evidence>
<dbReference type="CDD" id="cd01298">
    <property type="entry name" value="ATZ_TRZ_like"/>
    <property type="match status" value="1"/>
</dbReference>
<evidence type="ECO:0000259" key="6">
    <source>
        <dbReference type="Pfam" id="PF01979"/>
    </source>
</evidence>
<feature type="binding site" evidence="5">
    <location>
        <position position="221"/>
    </location>
    <ligand>
        <name>substrate</name>
    </ligand>
</feature>
<dbReference type="AlphaFoldDB" id="A0A317MSE8"/>
<feature type="binding site" evidence="5">
    <location>
        <position position="191"/>
    </location>
    <ligand>
        <name>substrate</name>
    </ligand>
</feature>
<dbReference type="EC" id="3.5.4.31" evidence="5"/>
<evidence type="ECO:0000256" key="1">
    <source>
        <dbReference type="ARBA" id="ARBA00006745"/>
    </source>
</evidence>
<keyword evidence="3 5" id="KW-0378">Hydrolase</keyword>
<protein>
    <recommendedName>
        <fullName evidence="5">5-methylthioadenosine/S-adenosylhomocysteine deaminase</fullName>
        <shortName evidence="5">MTA/SAH deaminase</shortName>
        <ecNumber evidence="5">3.5.4.28</ecNumber>
        <ecNumber evidence="5">3.5.4.31</ecNumber>
    </recommendedName>
</protein>
<dbReference type="Pfam" id="PF01979">
    <property type="entry name" value="Amidohydro_1"/>
    <property type="match status" value="1"/>
</dbReference>
<feature type="binding site" evidence="5">
    <location>
        <position position="98"/>
    </location>
    <ligand>
        <name>substrate</name>
    </ligand>
</feature>
<keyword evidence="2 5" id="KW-0479">Metal-binding</keyword>
<feature type="domain" description="Amidohydrolase-related" evidence="6">
    <location>
        <begin position="61"/>
        <end position="409"/>
    </location>
</feature>
<comment type="catalytic activity">
    <reaction evidence="5">
        <text>S-methyl-5'-thioadenosine + H2O + H(+) = S-methyl-5'-thioinosine + NH4(+)</text>
        <dbReference type="Rhea" id="RHEA:25025"/>
        <dbReference type="ChEBI" id="CHEBI:15377"/>
        <dbReference type="ChEBI" id="CHEBI:15378"/>
        <dbReference type="ChEBI" id="CHEBI:17509"/>
        <dbReference type="ChEBI" id="CHEBI:28938"/>
        <dbReference type="ChEBI" id="CHEBI:48595"/>
        <dbReference type="EC" id="3.5.4.31"/>
    </reaction>
</comment>
<feature type="binding site" evidence="5">
    <location>
        <position position="306"/>
    </location>
    <ligand>
        <name>substrate</name>
    </ligand>
</feature>
<dbReference type="PANTHER" id="PTHR43794:SF11">
    <property type="entry name" value="AMIDOHYDROLASE-RELATED DOMAIN-CONTAINING PROTEIN"/>
    <property type="match status" value="1"/>
</dbReference>